<proteinExistence type="predicted"/>
<keyword evidence="1" id="KW-0732">Signal</keyword>
<evidence type="ECO:0000313" key="4">
    <source>
        <dbReference type="Proteomes" id="UP000645612"/>
    </source>
</evidence>
<name>A0A8I1AS85_BURCE</name>
<dbReference type="Gene3D" id="3.10.450.40">
    <property type="match status" value="1"/>
</dbReference>
<dbReference type="EMBL" id="JAEDXG010000061">
    <property type="protein sequence ID" value="MBH9702133.1"/>
    <property type="molecule type" value="Genomic_DNA"/>
</dbReference>
<organism evidence="3 4">
    <name type="scientific">Burkholderia cepacia</name>
    <name type="common">Pseudomonas cepacia</name>
    <dbReference type="NCBI Taxonomy" id="292"/>
    <lineage>
        <taxon>Bacteria</taxon>
        <taxon>Pseudomonadati</taxon>
        <taxon>Pseudomonadota</taxon>
        <taxon>Betaproteobacteria</taxon>
        <taxon>Burkholderiales</taxon>
        <taxon>Burkholderiaceae</taxon>
        <taxon>Burkholderia</taxon>
        <taxon>Burkholderia cepacia complex</taxon>
    </lineage>
</organism>
<feature type="signal peptide" evidence="1">
    <location>
        <begin position="1"/>
        <end position="23"/>
    </location>
</feature>
<evidence type="ECO:0000313" key="3">
    <source>
        <dbReference type="EMBL" id="MBH9702133.1"/>
    </source>
</evidence>
<reference evidence="3" key="1">
    <citation type="submission" date="2020-12" db="EMBL/GenBank/DDBJ databases">
        <title>Burkholderia cepacia complex in Mexico.</title>
        <authorList>
            <person name="Estrada P."/>
        </authorList>
    </citation>
    <scope>NUCLEOTIDE SEQUENCE</scope>
    <source>
        <strain evidence="3">871</strain>
    </source>
</reference>
<dbReference type="AlphaFoldDB" id="A0A8I1AS85"/>
<comment type="caution">
    <text evidence="3">The sequence shown here is derived from an EMBL/GenBank/DDBJ whole genome shotgun (WGS) entry which is preliminary data.</text>
</comment>
<protein>
    <submittedName>
        <fullName evidence="3">PepSY domain-containing protein</fullName>
    </submittedName>
</protein>
<evidence type="ECO:0000256" key="1">
    <source>
        <dbReference type="SAM" id="SignalP"/>
    </source>
</evidence>
<accession>A0A8I1AS85</accession>
<gene>
    <name evidence="3" type="ORF">JAO13_37465</name>
</gene>
<sequence>MYRYTRLSVLTVLVAAGVAAAYAENGDGEIAAMSIVHAPVTLAQAATAAELHVHGKASRAEYENSRQGWVYDVEVAGDGKAYDVRVDANKGTILASTVDSADRDDHDTRDRDCAVHRRRIDAMHWIRCSAGASLTRT</sequence>
<dbReference type="RefSeq" id="WP_080322605.1">
    <property type="nucleotide sequence ID" value="NZ_CADDZZ010000021.1"/>
</dbReference>
<dbReference type="Proteomes" id="UP000645612">
    <property type="component" value="Unassembled WGS sequence"/>
</dbReference>
<feature type="chain" id="PRO_5034987762" evidence="1">
    <location>
        <begin position="24"/>
        <end position="137"/>
    </location>
</feature>
<dbReference type="InterPro" id="IPR025711">
    <property type="entry name" value="PepSY"/>
</dbReference>
<dbReference type="Pfam" id="PF03413">
    <property type="entry name" value="PepSY"/>
    <property type="match status" value="1"/>
</dbReference>
<feature type="domain" description="PepSY" evidence="2">
    <location>
        <begin position="39"/>
        <end position="96"/>
    </location>
</feature>
<evidence type="ECO:0000259" key="2">
    <source>
        <dbReference type="Pfam" id="PF03413"/>
    </source>
</evidence>